<dbReference type="UniPathway" id="UPA00035">
    <property type="reaction ID" value="UER00043"/>
</dbReference>
<sequence length="260" mass="29532">MILDKIIRQKRLTIEKEKMKMPLHRIFSILEEGRQPLDFKRVLKNKSGLSIIAEVKRASPSRGVIREDFNPLDIARIYHQNKVEAISVLTEEDFFQGSSQYLSQIRRGTDIPLLRKDFIIEPYQIYQSKALGADAILLITAVLSIEELILFQRSAKEIGLQCLVEVHNQKELEVALEADAEIIGINNRDLKTFETDLETTADLMKKMPKGKIIVSESGIHTREDMKYLESLGVDGVLIGESLMRADSIGDKIRELRGVGD</sequence>
<evidence type="ECO:0000256" key="7">
    <source>
        <dbReference type="ARBA" id="ARBA00023141"/>
    </source>
</evidence>
<dbReference type="HAMAP" id="MF_00134_B">
    <property type="entry name" value="IGPS_B"/>
    <property type="match status" value="1"/>
</dbReference>
<dbReference type="InterPro" id="IPR001468">
    <property type="entry name" value="Indole-3-GlycerolPSynthase_CS"/>
</dbReference>
<evidence type="ECO:0000313" key="12">
    <source>
        <dbReference type="Proteomes" id="UP000184536"/>
    </source>
</evidence>
<dbReference type="NCBIfam" id="NF001377">
    <property type="entry name" value="PRK00278.2-4"/>
    <property type="match status" value="1"/>
</dbReference>
<evidence type="ECO:0000256" key="8">
    <source>
        <dbReference type="ARBA" id="ARBA00023239"/>
    </source>
</evidence>
<gene>
    <name evidence="9" type="primary">trpC</name>
    <name evidence="11" type="ORF">SAMN02745975_02575</name>
</gene>
<dbReference type="FunFam" id="3.20.20.70:FF:000024">
    <property type="entry name" value="Indole-3-glycerol phosphate synthase"/>
    <property type="match status" value="1"/>
</dbReference>
<evidence type="ECO:0000256" key="1">
    <source>
        <dbReference type="ARBA" id="ARBA00001633"/>
    </source>
</evidence>
<accession>A0A1M6L4L3</accession>
<evidence type="ECO:0000259" key="10">
    <source>
        <dbReference type="Pfam" id="PF00218"/>
    </source>
</evidence>
<feature type="domain" description="Indole-3-glycerol phosphate synthase" evidence="10">
    <location>
        <begin position="3"/>
        <end position="255"/>
    </location>
</feature>
<dbReference type="GO" id="GO:0004425">
    <property type="term" value="F:indole-3-glycerol-phosphate synthase activity"/>
    <property type="evidence" value="ECO:0007669"/>
    <property type="project" value="UniProtKB-UniRule"/>
</dbReference>
<keyword evidence="7 9" id="KW-0057">Aromatic amino acid biosynthesis</keyword>
<dbReference type="GO" id="GO:0000162">
    <property type="term" value="P:L-tryptophan biosynthetic process"/>
    <property type="evidence" value="ECO:0007669"/>
    <property type="project" value="UniProtKB-UniRule"/>
</dbReference>
<evidence type="ECO:0000256" key="9">
    <source>
        <dbReference type="HAMAP-Rule" id="MF_00134"/>
    </source>
</evidence>
<evidence type="ECO:0000256" key="5">
    <source>
        <dbReference type="ARBA" id="ARBA00022793"/>
    </source>
</evidence>
<keyword evidence="8 9" id="KW-0456">Lyase</keyword>
<evidence type="ECO:0000256" key="2">
    <source>
        <dbReference type="ARBA" id="ARBA00004696"/>
    </source>
</evidence>
<keyword evidence="6 9" id="KW-0822">Tryptophan biosynthesis</keyword>
<evidence type="ECO:0000256" key="6">
    <source>
        <dbReference type="ARBA" id="ARBA00022822"/>
    </source>
</evidence>
<evidence type="ECO:0000313" key="11">
    <source>
        <dbReference type="EMBL" id="SHJ66113.1"/>
    </source>
</evidence>
<dbReference type="Gene3D" id="3.20.20.70">
    <property type="entry name" value="Aldolase class I"/>
    <property type="match status" value="1"/>
</dbReference>
<comment type="catalytic activity">
    <reaction evidence="1 9">
        <text>1-(2-carboxyphenylamino)-1-deoxy-D-ribulose 5-phosphate + H(+) = (1S,2R)-1-C-(indol-3-yl)glycerol 3-phosphate + CO2 + H2O</text>
        <dbReference type="Rhea" id="RHEA:23476"/>
        <dbReference type="ChEBI" id="CHEBI:15377"/>
        <dbReference type="ChEBI" id="CHEBI:15378"/>
        <dbReference type="ChEBI" id="CHEBI:16526"/>
        <dbReference type="ChEBI" id="CHEBI:58613"/>
        <dbReference type="ChEBI" id="CHEBI:58866"/>
        <dbReference type="EC" id="4.1.1.48"/>
    </reaction>
</comment>
<keyword evidence="4 9" id="KW-0028">Amino-acid biosynthesis</keyword>
<dbReference type="InterPro" id="IPR011060">
    <property type="entry name" value="RibuloseP-bd_barrel"/>
</dbReference>
<keyword evidence="5 9" id="KW-0210">Decarboxylase</keyword>
<keyword evidence="12" id="KW-1185">Reference proteome</keyword>
<dbReference type="Pfam" id="PF00218">
    <property type="entry name" value="IGPS"/>
    <property type="match status" value="1"/>
</dbReference>
<dbReference type="RefSeq" id="WP_110941673.1">
    <property type="nucleotide sequence ID" value="NZ_FQZV01000034.1"/>
</dbReference>
<dbReference type="EMBL" id="FQZV01000034">
    <property type="protein sequence ID" value="SHJ66113.1"/>
    <property type="molecule type" value="Genomic_DNA"/>
</dbReference>
<dbReference type="InterPro" id="IPR013785">
    <property type="entry name" value="Aldolase_TIM"/>
</dbReference>
<dbReference type="InterPro" id="IPR045186">
    <property type="entry name" value="Indole-3-glycerol_P_synth"/>
</dbReference>
<dbReference type="InterPro" id="IPR013798">
    <property type="entry name" value="Indole-3-glycerol_P_synth_dom"/>
</dbReference>
<dbReference type="Proteomes" id="UP000184536">
    <property type="component" value="Unassembled WGS sequence"/>
</dbReference>
<protein>
    <recommendedName>
        <fullName evidence="9">Indole-3-glycerol phosphate synthase</fullName>
        <shortName evidence="9">IGPS</shortName>
        <ecNumber evidence="9">4.1.1.48</ecNumber>
    </recommendedName>
</protein>
<dbReference type="GO" id="GO:0004640">
    <property type="term" value="F:phosphoribosylanthranilate isomerase activity"/>
    <property type="evidence" value="ECO:0007669"/>
    <property type="project" value="TreeGrafter"/>
</dbReference>
<evidence type="ECO:0000256" key="3">
    <source>
        <dbReference type="ARBA" id="ARBA00008737"/>
    </source>
</evidence>
<dbReference type="SUPFAM" id="SSF51366">
    <property type="entry name" value="Ribulose-phoshate binding barrel"/>
    <property type="match status" value="1"/>
</dbReference>
<dbReference type="PANTHER" id="PTHR22854">
    <property type="entry name" value="TRYPTOPHAN BIOSYNTHESIS PROTEIN"/>
    <property type="match status" value="1"/>
</dbReference>
<comment type="similarity">
    <text evidence="3 9">Belongs to the TrpC family.</text>
</comment>
<dbReference type="PANTHER" id="PTHR22854:SF2">
    <property type="entry name" value="INDOLE-3-GLYCEROL-PHOSPHATE SYNTHASE"/>
    <property type="match status" value="1"/>
</dbReference>
<dbReference type="STRING" id="1121919.SAMN02745975_02575"/>
<dbReference type="PROSITE" id="PS00614">
    <property type="entry name" value="IGPS"/>
    <property type="match status" value="1"/>
</dbReference>
<dbReference type="EC" id="4.1.1.48" evidence="9"/>
<dbReference type="OrthoDB" id="9804217at2"/>
<dbReference type="AlphaFoldDB" id="A0A1M6L4L3"/>
<proteinExistence type="inferred from homology"/>
<comment type="pathway">
    <text evidence="2 9">Amino-acid biosynthesis; L-tryptophan biosynthesis; L-tryptophan from chorismate: step 4/5.</text>
</comment>
<reference evidence="12" key="1">
    <citation type="submission" date="2016-11" db="EMBL/GenBank/DDBJ databases">
        <authorList>
            <person name="Varghese N."/>
            <person name="Submissions S."/>
        </authorList>
    </citation>
    <scope>NUCLEOTIDE SEQUENCE [LARGE SCALE GENOMIC DNA]</scope>
    <source>
        <strain evidence="12">DSM 17957</strain>
    </source>
</reference>
<dbReference type="HAMAP" id="MF_00134_A">
    <property type="entry name" value="IGPS_A"/>
    <property type="match status" value="1"/>
</dbReference>
<name>A0A1M6L4L3_9FIRM</name>
<evidence type="ECO:0000256" key="4">
    <source>
        <dbReference type="ARBA" id="ARBA00022605"/>
    </source>
</evidence>
<organism evidence="11 12">
    <name type="scientific">Geosporobacter subterraneus DSM 17957</name>
    <dbReference type="NCBI Taxonomy" id="1121919"/>
    <lineage>
        <taxon>Bacteria</taxon>
        <taxon>Bacillati</taxon>
        <taxon>Bacillota</taxon>
        <taxon>Clostridia</taxon>
        <taxon>Peptostreptococcales</taxon>
        <taxon>Thermotaleaceae</taxon>
        <taxon>Geosporobacter</taxon>
    </lineage>
</organism>
<dbReference type="CDD" id="cd00331">
    <property type="entry name" value="IGPS"/>
    <property type="match status" value="1"/>
</dbReference>